<keyword evidence="4" id="KW-1185">Reference proteome</keyword>
<reference evidence="3 4" key="3">
    <citation type="submission" date="2024-07" db="EMBL/GenBank/DDBJ databases">
        <title>Genomic Encyclopedia of Type Strains, Phase V (KMG-V): Genome sequencing to study the core and pangenomes of soil and plant-associated prokaryotes.</title>
        <authorList>
            <person name="Whitman W."/>
        </authorList>
    </citation>
    <scope>NUCLEOTIDE SEQUENCE [LARGE SCALE GENOMIC DNA]</scope>
    <source>
        <strain evidence="3 4">USDA 415</strain>
    </source>
</reference>
<dbReference type="Proteomes" id="UP000673383">
    <property type="component" value="Unassembled WGS sequence"/>
</dbReference>
<evidence type="ECO:0000313" key="3">
    <source>
        <dbReference type="EMBL" id="MEY9314532.1"/>
    </source>
</evidence>
<dbReference type="RefSeq" id="WP_016847924.1">
    <property type="nucleotide sequence ID" value="NZ_BJNL01000062.1"/>
</dbReference>
<name>C4PL65_BRAEL</name>
<dbReference type="EMBL" id="JAFICZ010000001">
    <property type="protein sequence ID" value="MBP1290484.1"/>
    <property type="molecule type" value="Genomic_DNA"/>
</dbReference>
<accession>C4PL65</accession>
<evidence type="ECO:0000313" key="2">
    <source>
        <dbReference type="EMBL" id="MBP1290484.1"/>
    </source>
</evidence>
<proteinExistence type="predicted"/>
<reference evidence="1" key="1">
    <citation type="journal article" date="2009" name="FEMS Microbiol. Lett.">
        <title>Genetic organization and functional analysis of the type III secretion system of Bradyrhizobium elkanii.</title>
        <authorList>
            <person name="Okazaki S."/>
            <person name="Zehner S."/>
            <person name="Hempel J."/>
            <person name="Lang K."/>
            <person name="Gottfert M."/>
        </authorList>
    </citation>
    <scope>NUCLEOTIDE SEQUENCE</scope>
    <source>
        <strain evidence="1">USDA61</strain>
    </source>
</reference>
<sequence length="82" mass="9581">MIKLYNFQWYYDGRVLYVSDAHKAQSRLLILNPISFDAFRDGKAVAYRNDATGFEQQLSELGGSGILHRSLRFFLMRTFELL</sequence>
<dbReference type="Proteomes" id="UP001565471">
    <property type="component" value="Unassembled WGS sequence"/>
</dbReference>
<evidence type="ECO:0000313" key="4">
    <source>
        <dbReference type="Proteomes" id="UP001565471"/>
    </source>
</evidence>
<evidence type="ECO:0000313" key="1">
    <source>
        <dbReference type="EMBL" id="CAQ57560.1"/>
    </source>
</evidence>
<reference evidence="2" key="2">
    <citation type="submission" date="2021-02" db="EMBL/GenBank/DDBJ databases">
        <title>Genomic Encyclopedia of Type Strains, Phase IV (KMG-V): Genome sequencing to study the core and pangenomes of soil and plant-associated prokaryotes.</title>
        <authorList>
            <person name="Whitman W."/>
        </authorList>
    </citation>
    <scope>NUCLEOTIDE SEQUENCE</scope>
    <source>
        <strain evidence="2">USDA 406</strain>
    </source>
</reference>
<protein>
    <submittedName>
        <fullName evidence="1">RhcC1 protein</fullName>
    </submittedName>
</protein>
<gene>
    <name evidence="1" type="primary">rhcC1</name>
    <name evidence="3" type="ORF">ABIF29_001331</name>
    <name evidence="2" type="ORF">JOH49_000237</name>
</gene>
<dbReference type="AlphaFoldDB" id="C4PL65"/>
<dbReference type="EMBL" id="JBGBZA010000002">
    <property type="protein sequence ID" value="MEY9314532.1"/>
    <property type="molecule type" value="Genomic_DNA"/>
</dbReference>
<organism evidence="1">
    <name type="scientific">Bradyrhizobium elkanii</name>
    <dbReference type="NCBI Taxonomy" id="29448"/>
    <lineage>
        <taxon>Bacteria</taxon>
        <taxon>Pseudomonadati</taxon>
        <taxon>Pseudomonadota</taxon>
        <taxon>Alphaproteobacteria</taxon>
        <taxon>Hyphomicrobiales</taxon>
        <taxon>Nitrobacteraceae</taxon>
        <taxon>Bradyrhizobium</taxon>
    </lineage>
</organism>
<dbReference type="EMBL" id="FM162234">
    <property type="protein sequence ID" value="CAQ57560.1"/>
    <property type="molecule type" value="Genomic_DNA"/>
</dbReference>
<dbReference type="GeneID" id="92959041"/>